<proteinExistence type="predicted"/>
<accession>A0A3P7J837</accession>
<protein>
    <recommendedName>
        <fullName evidence="3">Reverse transcriptase domain-containing protein</fullName>
    </recommendedName>
</protein>
<evidence type="ECO:0000313" key="2">
    <source>
        <dbReference type="Proteomes" id="UP000270094"/>
    </source>
</evidence>
<gene>
    <name evidence="1" type="ORF">SVUK_LOCUS11067</name>
</gene>
<dbReference type="AlphaFoldDB" id="A0A3P7J837"/>
<name>A0A3P7J837_STRVU</name>
<dbReference type="OrthoDB" id="5847305at2759"/>
<evidence type="ECO:0008006" key="3">
    <source>
        <dbReference type="Google" id="ProtNLM"/>
    </source>
</evidence>
<sequence>MAEASERPTCEPKDRYWERSFGLLRLPQAGCKEEEKDAFWQELDDHSFNTTKEILLLGGSSTDMLEKSEMVQETGSGKNADSVVFLGSRISRKMPETGTTIPIWKNKGGVADCTAYRPIRLMSPSPKIFEGMLETRIKIVEMSANQSGFVKGMSTADAIHTGEGKL</sequence>
<reference evidence="1 2" key="1">
    <citation type="submission" date="2018-11" db="EMBL/GenBank/DDBJ databases">
        <authorList>
            <consortium name="Pathogen Informatics"/>
        </authorList>
    </citation>
    <scope>NUCLEOTIDE SEQUENCE [LARGE SCALE GENOMIC DNA]</scope>
</reference>
<keyword evidence="2" id="KW-1185">Reference proteome</keyword>
<dbReference type="EMBL" id="UYYB01096282">
    <property type="protein sequence ID" value="VDM76069.1"/>
    <property type="molecule type" value="Genomic_DNA"/>
</dbReference>
<evidence type="ECO:0000313" key="1">
    <source>
        <dbReference type="EMBL" id="VDM76069.1"/>
    </source>
</evidence>
<dbReference type="Proteomes" id="UP000270094">
    <property type="component" value="Unassembled WGS sequence"/>
</dbReference>
<organism evidence="1 2">
    <name type="scientific">Strongylus vulgaris</name>
    <name type="common">Blood worm</name>
    <dbReference type="NCBI Taxonomy" id="40348"/>
    <lineage>
        <taxon>Eukaryota</taxon>
        <taxon>Metazoa</taxon>
        <taxon>Ecdysozoa</taxon>
        <taxon>Nematoda</taxon>
        <taxon>Chromadorea</taxon>
        <taxon>Rhabditida</taxon>
        <taxon>Rhabditina</taxon>
        <taxon>Rhabditomorpha</taxon>
        <taxon>Strongyloidea</taxon>
        <taxon>Strongylidae</taxon>
        <taxon>Strongylus</taxon>
    </lineage>
</organism>